<dbReference type="SMART" id="SM00647">
    <property type="entry name" value="IBR"/>
    <property type="match status" value="1"/>
</dbReference>
<evidence type="ECO:0000256" key="4">
    <source>
        <dbReference type="ARBA" id="ARBA00022833"/>
    </source>
</evidence>
<dbReference type="GO" id="GO:0008270">
    <property type="term" value="F:zinc ion binding"/>
    <property type="evidence" value="ECO:0007669"/>
    <property type="project" value="UniProtKB-KW"/>
</dbReference>
<evidence type="ECO:0000313" key="8">
    <source>
        <dbReference type="Proteomes" id="UP000747399"/>
    </source>
</evidence>
<keyword evidence="2" id="KW-0863">Zinc-finger</keyword>
<comment type="caution">
    <text evidence="7">The sequence shown here is derived from an EMBL/GenBank/DDBJ whole genome shotgun (WGS) entry which is preliminary data.</text>
</comment>
<feature type="domain" description="IBR" evidence="6">
    <location>
        <begin position="155"/>
        <end position="262"/>
    </location>
</feature>
<evidence type="ECO:0000256" key="3">
    <source>
        <dbReference type="ARBA" id="ARBA00022786"/>
    </source>
</evidence>
<keyword evidence="4" id="KW-0862">Zinc</keyword>
<name>A0A8J4BFD6_9CHLO</name>
<dbReference type="InterPro" id="IPR002867">
    <property type="entry name" value="IBR_dom"/>
</dbReference>
<organism evidence="7 8">
    <name type="scientific">Volvox africanus</name>
    <dbReference type="NCBI Taxonomy" id="51714"/>
    <lineage>
        <taxon>Eukaryota</taxon>
        <taxon>Viridiplantae</taxon>
        <taxon>Chlorophyta</taxon>
        <taxon>core chlorophytes</taxon>
        <taxon>Chlorophyceae</taxon>
        <taxon>CS clade</taxon>
        <taxon>Chlamydomonadales</taxon>
        <taxon>Volvocaceae</taxon>
        <taxon>Volvox</taxon>
    </lineage>
</organism>
<sequence length="741" mass="79750">MSFICGLCRSYIQQWEPADLPCDCLICVNCACKHLERQIQGPHFGPAGLLNSPPLRQPQVATQFAPGDTVLYRDKNGIYVEAVVEIIDITVLPPQYGIQLPGRDDLRFTEEDRLCSTSAHSLSDQHQQHLSAHCPRCKAAVDLGHLRRLVPSAVTAWEDERTAAWLRANDIIICPRPGCGAYIQRVPAGKPGGGGGSGRSGSGPASPFDWRGHGGSHRTGSGGPATAEAAYHRQQHRFRCGACGGNFCDACLAVPYHDGFTCSQARAPDCLLCGDKVSENRIEQLLPEAAALAVEQVKAGRGVGQHCSGREGMGNARDDEEGTSTARAVVQRASLPELLRALKNKLEVDTTWCLERDDLEKALLHWGRRTCGSPECTVRLREMCGRPLPCGHWCCGLRGEGEAASGSLQLESQAHPHPCCVECGRDPRDGCSPQDGDTAHAASKDAAALLKECCFCWEPLRTAPCIELACGLRHMCHLHCALERLAVGYPGPHISFAHLYCPLCRQGPNGGDSARAAAGPNPGGSSVLQVALAPVHLDHPALRRALEPHLALRSEVVAAVRARIKMDPMLRADAELKPGGRYDGRPADFGLERLMFYKCSKCVKVYYGGQRACGAAVQEEKQPARRNGAAAPVEESGSGNDQLLLCGECCALAAGTNCPHHGTSYIEWKCRYCCSLASWFCFGTTHMCEPCHSNYPRSQSFKSTAATVSGCNDPKCGLKGIVHPPPGVEACLGCSMCRIRL</sequence>
<feature type="compositionally biased region" description="Gly residues" evidence="5">
    <location>
        <begin position="190"/>
        <end position="201"/>
    </location>
</feature>
<reference evidence="7" key="1">
    <citation type="journal article" date="2021" name="Proc. Natl. Acad. Sci. U.S.A.">
        <title>Three genomes in the algal genus Volvox reveal the fate of a haploid sex-determining region after a transition to homothallism.</title>
        <authorList>
            <person name="Yamamoto K."/>
            <person name="Hamaji T."/>
            <person name="Kawai-Toyooka H."/>
            <person name="Matsuzaki R."/>
            <person name="Takahashi F."/>
            <person name="Nishimura Y."/>
            <person name="Kawachi M."/>
            <person name="Noguchi H."/>
            <person name="Minakuchi Y."/>
            <person name="Umen J.G."/>
            <person name="Toyoda A."/>
            <person name="Nozaki H."/>
        </authorList>
    </citation>
    <scope>NUCLEOTIDE SEQUENCE</scope>
    <source>
        <strain evidence="7">NIES-3780</strain>
    </source>
</reference>
<evidence type="ECO:0000256" key="1">
    <source>
        <dbReference type="ARBA" id="ARBA00022723"/>
    </source>
</evidence>
<dbReference type="PANTHER" id="PTHR45943">
    <property type="entry name" value="E3 UBIQUITIN-PROTEIN LIGASE MYCBP2"/>
    <property type="match status" value="1"/>
</dbReference>
<gene>
    <name evidence="7" type="ORF">Vafri_12845</name>
</gene>
<dbReference type="EMBL" id="BNCO01000028">
    <property type="protein sequence ID" value="GIL57660.1"/>
    <property type="molecule type" value="Genomic_DNA"/>
</dbReference>
<keyword evidence="8" id="KW-1185">Reference proteome</keyword>
<evidence type="ECO:0000256" key="2">
    <source>
        <dbReference type="ARBA" id="ARBA00022771"/>
    </source>
</evidence>
<evidence type="ECO:0000259" key="6">
    <source>
        <dbReference type="SMART" id="SM00647"/>
    </source>
</evidence>
<feature type="region of interest" description="Disordered" evidence="5">
    <location>
        <begin position="190"/>
        <end position="228"/>
    </location>
</feature>
<keyword evidence="3" id="KW-0833">Ubl conjugation pathway</keyword>
<dbReference type="GO" id="GO:0005634">
    <property type="term" value="C:nucleus"/>
    <property type="evidence" value="ECO:0007669"/>
    <property type="project" value="TreeGrafter"/>
</dbReference>
<keyword evidence="1" id="KW-0479">Metal-binding</keyword>
<dbReference type="PANTHER" id="PTHR45943:SF2">
    <property type="entry name" value="RING-TYPE DOMAIN-CONTAINING PROTEIN"/>
    <property type="match status" value="1"/>
</dbReference>
<protein>
    <recommendedName>
        <fullName evidence="6">IBR domain-containing protein</fullName>
    </recommendedName>
</protein>
<dbReference type="Proteomes" id="UP000747399">
    <property type="component" value="Unassembled WGS sequence"/>
</dbReference>
<evidence type="ECO:0000256" key="5">
    <source>
        <dbReference type="SAM" id="MobiDB-lite"/>
    </source>
</evidence>
<dbReference type="AlphaFoldDB" id="A0A8J4BFD6"/>
<accession>A0A8J4BFD6</accession>
<proteinExistence type="predicted"/>
<dbReference type="GO" id="GO:0061630">
    <property type="term" value="F:ubiquitin protein ligase activity"/>
    <property type="evidence" value="ECO:0007669"/>
    <property type="project" value="TreeGrafter"/>
</dbReference>
<evidence type="ECO:0000313" key="7">
    <source>
        <dbReference type="EMBL" id="GIL57660.1"/>
    </source>
</evidence>
<dbReference type="GO" id="GO:0005886">
    <property type="term" value="C:plasma membrane"/>
    <property type="evidence" value="ECO:0007669"/>
    <property type="project" value="TreeGrafter"/>
</dbReference>